<organism evidence="8 9">
    <name type="scientific">Acetobacter fallax</name>
    <dbReference type="NCBI Taxonomy" id="1737473"/>
    <lineage>
        <taxon>Bacteria</taxon>
        <taxon>Pseudomonadati</taxon>
        <taxon>Pseudomonadota</taxon>
        <taxon>Alphaproteobacteria</taxon>
        <taxon>Acetobacterales</taxon>
        <taxon>Acetobacteraceae</taxon>
        <taxon>Acetobacter</taxon>
    </lineage>
</organism>
<comment type="similarity">
    <text evidence="2">Belongs to the polysaccharide synthase family.</text>
</comment>
<dbReference type="PANTHER" id="PTHR30250">
    <property type="entry name" value="PST FAMILY PREDICTED COLANIC ACID TRANSPORTER"/>
    <property type="match status" value="1"/>
</dbReference>
<comment type="subcellular location">
    <subcellularLocation>
        <location evidence="1">Cell membrane</location>
        <topology evidence="1">Multi-pass membrane protein</topology>
    </subcellularLocation>
</comment>
<keyword evidence="4 7" id="KW-0812">Transmembrane</keyword>
<evidence type="ECO:0000256" key="2">
    <source>
        <dbReference type="ARBA" id="ARBA00007430"/>
    </source>
</evidence>
<evidence type="ECO:0000256" key="6">
    <source>
        <dbReference type="ARBA" id="ARBA00023136"/>
    </source>
</evidence>
<feature type="transmembrane region" description="Helical" evidence="7">
    <location>
        <begin position="148"/>
        <end position="168"/>
    </location>
</feature>
<feature type="transmembrane region" description="Helical" evidence="7">
    <location>
        <begin position="84"/>
        <end position="103"/>
    </location>
</feature>
<evidence type="ECO:0000256" key="1">
    <source>
        <dbReference type="ARBA" id="ARBA00004651"/>
    </source>
</evidence>
<accession>A0ABX0K8T2</accession>
<dbReference type="InterPro" id="IPR050833">
    <property type="entry name" value="Poly_Biosynth_Transport"/>
</dbReference>
<feature type="transmembrane region" description="Helical" evidence="7">
    <location>
        <begin position="419"/>
        <end position="436"/>
    </location>
</feature>
<feature type="transmembrane region" description="Helical" evidence="7">
    <location>
        <begin position="115"/>
        <end position="136"/>
    </location>
</feature>
<dbReference type="PANTHER" id="PTHR30250:SF10">
    <property type="entry name" value="LIPOPOLYSACCHARIDE BIOSYNTHESIS PROTEIN WZXC"/>
    <property type="match status" value="1"/>
</dbReference>
<protein>
    <submittedName>
        <fullName evidence="8">Oligosaccharide flippase family protein</fullName>
    </submittedName>
</protein>
<feature type="transmembrane region" description="Helical" evidence="7">
    <location>
        <begin position="174"/>
        <end position="193"/>
    </location>
</feature>
<reference evidence="8 9" key="1">
    <citation type="journal article" date="2020" name="Int. J. Syst. Evol. Microbiol.">
        <title>Novel acetic acid bacteria from cider fermentations: Acetobacter conturbans sp. nov. and Acetobacter fallax sp. nov.</title>
        <authorList>
            <person name="Sombolestani A.S."/>
            <person name="Cleenwerck I."/>
            <person name="Cnockaert M."/>
            <person name="Borremans W."/>
            <person name="Wieme A.D."/>
            <person name="De Vuyst L."/>
            <person name="Vandamme P."/>
        </authorList>
    </citation>
    <scope>NUCLEOTIDE SEQUENCE [LARGE SCALE GENOMIC DNA]</scope>
    <source>
        <strain evidence="8 9">LMG 1637</strain>
    </source>
</reference>
<evidence type="ECO:0000313" key="9">
    <source>
        <dbReference type="Proteomes" id="UP000615326"/>
    </source>
</evidence>
<proteinExistence type="inferred from homology"/>
<dbReference type="Proteomes" id="UP000615326">
    <property type="component" value="Unassembled WGS sequence"/>
</dbReference>
<feature type="transmembrane region" description="Helical" evidence="7">
    <location>
        <begin position="295"/>
        <end position="315"/>
    </location>
</feature>
<evidence type="ECO:0000256" key="5">
    <source>
        <dbReference type="ARBA" id="ARBA00022989"/>
    </source>
</evidence>
<keyword evidence="5 7" id="KW-1133">Transmembrane helix</keyword>
<evidence type="ECO:0000256" key="4">
    <source>
        <dbReference type="ARBA" id="ARBA00022692"/>
    </source>
</evidence>
<feature type="transmembrane region" description="Helical" evidence="7">
    <location>
        <begin position="327"/>
        <end position="347"/>
    </location>
</feature>
<dbReference type="CDD" id="cd13127">
    <property type="entry name" value="MATE_tuaB_like"/>
    <property type="match status" value="1"/>
</dbReference>
<dbReference type="EMBL" id="WOSW01000001">
    <property type="protein sequence ID" value="NHO31228.1"/>
    <property type="molecule type" value="Genomic_DNA"/>
</dbReference>
<evidence type="ECO:0000313" key="8">
    <source>
        <dbReference type="EMBL" id="NHO31228.1"/>
    </source>
</evidence>
<comment type="caution">
    <text evidence="8">The sequence shown here is derived from an EMBL/GenBank/DDBJ whole genome shotgun (WGS) entry which is preliminary data.</text>
</comment>
<dbReference type="RefSeq" id="WP_173575804.1">
    <property type="nucleotide sequence ID" value="NZ_WOSW01000001.1"/>
</dbReference>
<keyword evidence="3" id="KW-1003">Cell membrane</keyword>
<dbReference type="Pfam" id="PF13440">
    <property type="entry name" value="Polysacc_synt_3"/>
    <property type="match status" value="1"/>
</dbReference>
<feature type="transmembrane region" description="Helical" evidence="7">
    <location>
        <begin position="448"/>
        <end position="469"/>
    </location>
</feature>
<keyword evidence="6 7" id="KW-0472">Membrane</keyword>
<feature type="transmembrane region" description="Helical" evidence="7">
    <location>
        <begin position="359"/>
        <end position="380"/>
    </location>
</feature>
<feature type="transmembrane region" description="Helical" evidence="7">
    <location>
        <begin position="50"/>
        <end position="72"/>
    </location>
</feature>
<keyword evidence="9" id="KW-1185">Reference proteome</keyword>
<feature type="transmembrane region" description="Helical" evidence="7">
    <location>
        <begin position="386"/>
        <end position="407"/>
    </location>
</feature>
<gene>
    <name evidence="8" type="ORF">GOB84_01385</name>
</gene>
<sequence>MSGKPAGVGKAATSGFLWLVFQSVAARGIGFFSQLILARLLMPEDFGVIGLAFTVTTIANSLIGFGIDEVLLQRQKSIAHWETPAFWLSLGIGVLGMLGMIAMAPLASHWYHSPVLSGLIMAIAIASPLNALATVPTAKIRAEMDFRFLATYNAFDIFALQLLTIAFAAAGLKAYAFALPFPIVSAIRAIWFWRRSAPRTNRRFRPFQLRYLLGNSSLVLLTRTVVDLVSQGDYIVLGLIASKVEVGYYFFAFRFSAQPVRMLAGNVTNVVFPALAQFRNEPARQVDAVLRACRLLGYLVMPFCLLQAGLAQPGLHLLFGERWMKAVPYVIILSVGLPFDALSWVTASLLSARREFARGFYYQLIGAPLFYAMVIAGGYLDSVMGVAIAVALYYFIWPPATSYLIMLRNGVSWRTIAEFYFLPAGFSGVAVGLGLLCAEMPGVRNSDFAQCIMIGLITCIAYVALLAAFRRDMLNEIINKFRKR</sequence>
<evidence type="ECO:0000256" key="7">
    <source>
        <dbReference type="SAM" id="Phobius"/>
    </source>
</evidence>
<name>A0ABX0K8T2_9PROT</name>
<evidence type="ECO:0000256" key="3">
    <source>
        <dbReference type="ARBA" id="ARBA00022475"/>
    </source>
</evidence>